<reference evidence="3" key="2">
    <citation type="submission" date="2025-09" db="UniProtKB">
        <authorList>
            <consortium name="Ensembl"/>
        </authorList>
    </citation>
    <scope>IDENTIFICATION</scope>
</reference>
<keyword evidence="4" id="KW-1185">Reference proteome</keyword>
<dbReference type="GeneTree" id="ENSGT00940000154659"/>
<dbReference type="PANTHER" id="PTHR14095">
    <property type="entry name" value="PHOSPHATASE 2A REGULATORY SUBUNIT-RELATED"/>
    <property type="match status" value="1"/>
</dbReference>
<dbReference type="GO" id="GO:0000159">
    <property type="term" value="C:protein phosphatase type 2A complex"/>
    <property type="evidence" value="ECO:0007669"/>
    <property type="project" value="TreeGrafter"/>
</dbReference>
<dbReference type="OMA" id="MSHPRTI"/>
<name>A0A8C4WZX8_EPTBU</name>
<dbReference type="FunFam" id="1.10.238.230:FF:000001">
    <property type="entry name" value="Serine/threonine-protein phosphatase 2A regulatory subunit B'' subunit beta"/>
    <property type="match status" value="1"/>
</dbReference>
<dbReference type="GO" id="GO:0019888">
    <property type="term" value="F:protein phosphatase regulator activity"/>
    <property type="evidence" value="ECO:0007669"/>
    <property type="project" value="TreeGrafter"/>
</dbReference>
<feature type="region of interest" description="Disordered" evidence="1">
    <location>
        <begin position="169"/>
        <end position="195"/>
    </location>
</feature>
<dbReference type="AlphaFoldDB" id="A0A8C4WZX8"/>
<evidence type="ECO:0000313" key="4">
    <source>
        <dbReference type="Proteomes" id="UP000694388"/>
    </source>
</evidence>
<protein>
    <recommendedName>
        <fullName evidence="2">Serine/threonine-protein phosphatase 2A regulatory subunit B'' subunit alpha/beta/delta EF-hand domain-containing protein</fullName>
    </recommendedName>
</protein>
<dbReference type="InterPro" id="IPR048855">
    <property type="entry name" value="P2R3A_B_D_EF-hand"/>
</dbReference>
<feature type="domain" description="Serine/threonine-protein phosphatase 2A regulatory subunit B'' subunit alpha/beta/delta EF-hand" evidence="2">
    <location>
        <begin position="683"/>
        <end position="738"/>
    </location>
</feature>
<sequence>MASPAPATYARVATTVRHFCSVIVDHSILSSVHHCLEPCCSSHLPLGIKCRSRHRLITSQKLRKIDPFICGHAQPLAPFGSCSPEAGHSIAPPLPRKQHMSGHLAKVITGDAISLASGKIKEVVPEWVVAPLGTTAVSGSPVQFRKGRKVRPDTSSKCDTQLLELGDVQSPLRPKSNELNDSSPNDHPEEVELITDTSPTCKRSWDKELERTLSELFSPSAVETLVKRAYRREGIEACLRILLKCSEDLKCCTEIIHRCMQRKALAAGSETQGDKSDSFADIQCRDLVSHLAGCLRQLPTDFGDDGSHSNKPEALANLLESMYESASVSNLPPAYDAEHPPRYEDVVSRIASPSESSTSPISPMQITGDKLTVSEGIMSSSNDILHLKIEEDSSFFREGTRGCKQEEVTDHITFWENGVEVLPPSADKTSVIEAQGKMLEKVIEELSLEESADRFRSETQNGVCFAADATPENSATITHQSLSRHKKLDDSYVDLEHLIQDLENFSTELRNEAVNKFDASTTITSTITNSTALARCARQPLSITQDVPRDVEDDESLWQRILQSLENFQTDIVDHGCQTNGLQTQDHMAICQTSSSVGIGANVTDNTSAESVAPGTQLMVICQSPKVIKVFECQSMLLFIELLSFLSNVFMFSATTASIPRFYFPRGRPTSNGPSTDQAIDHIEKVFAEFPDERASIQNMGKVAKACGCPLYWKSAMFHAASGERTGFVSVHTFIAMWVLKTYNDDSSRFVALLARPGCNFLLQEDFIPLLQVTYGNLFCMVEHSVLSNSSIHSSLYENIINLFDLHGLRLMEELQCKWHTHTHADIYRRLQRWTLFQTSMGTWHCPMLL</sequence>
<accession>A0A8C4WZX8</accession>
<evidence type="ECO:0000256" key="1">
    <source>
        <dbReference type="SAM" id="MobiDB-lite"/>
    </source>
</evidence>
<proteinExistence type="predicted"/>
<dbReference type="PANTHER" id="PTHR14095:SF0">
    <property type="entry name" value="MIP22305P"/>
    <property type="match status" value="1"/>
</dbReference>
<dbReference type="SUPFAM" id="SSF47473">
    <property type="entry name" value="EF-hand"/>
    <property type="match status" value="1"/>
</dbReference>
<organism evidence="3 4">
    <name type="scientific">Eptatretus burgeri</name>
    <name type="common">Inshore hagfish</name>
    <dbReference type="NCBI Taxonomy" id="7764"/>
    <lineage>
        <taxon>Eukaryota</taxon>
        <taxon>Metazoa</taxon>
        <taxon>Chordata</taxon>
        <taxon>Craniata</taxon>
        <taxon>Vertebrata</taxon>
        <taxon>Cyclostomata</taxon>
        <taxon>Myxini</taxon>
        <taxon>Myxiniformes</taxon>
        <taxon>Myxinidae</taxon>
        <taxon>Eptatretinae</taxon>
        <taxon>Eptatretus</taxon>
    </lineage>
</organism>
<evidence type="ECO:0000259" key="2">
    <source>
        <dbReference type="Pfam" id="PF21161"/>
    </source>
</evidence>
<reference evidence="3" key="1">
    <citation type="submission" date="2025-08" db="UniProtKB">
        <authorList>
            <consortium name="Ensembl"/>
        </authorList>
    </citation>
    <scope>IDENTIFICATION</scope>
</reference>
<dbReference type="Pfam" id="PF21161">
    <property type="entry name" value="P2R3B_EF-hand"/>
    <property type="match status" value="1"/>
</dbReference>
<evidence type="ECO:0000313" key="3">
    <source>
        <dbReference type="Ensembl" id="ENSEBUP00000022542.1"/>
    </source>
</evidence>
<dbReference type="InterPro" id="IPR011992">
    <property type="entry name" value="EF-hand-dom_pair"/>
</dbReference>
<dbReference type="Ensembl" id="ENSEBUT00000023119.1">
    <property type="protein sequence ID" value="ENSEBUP00000022542.1"/>
    <property type="gene ID" value="ENSEBUG00000013886.1"/>
</dbReference>
<dbReference type="Proteomes" id="UP000694388">
    <property type="component" value="Unplaced"/>
</dbReference>
<dbReference type="Gene3D" id="1.10.238.230">
    <property type="match status" value="1"/>
</dbReference>